<name>A0A9X2B8I6_9BACL</name>
<dbReference type="RefSeq" id="WP_244729286.1">
    <property type="nucleotide sequence ID" value="NZ_JALIRP010000012.1"/>
</dbReference>
<organism evidence="1 2">
    <name type="scientific">Paenibacillus mangrovi</name>
    <dbReference type="NCBI Taxonomy" id="2931978"/>
    <lineage>
        <taxon>Bacteria</taxon>
        <taxon>Bacillati</taxon>
        <taxon>Bacillota</taxon>
        <taxon>Bacilli</taxon>
        <taxon>Bacillales</taxon>
        <taxon>Paenibacillaceae</taxon>
        <taxon>Paenibacillus</taxon>
    </lineage>
</organism>
<dbReference type="InterPro" id="IPR040442">
    <property type="entry name" value="Pyrv_kinase-like_dom_sf"/>
</dbReference>
<comment type="caution">
    <text evidence="1">The sequence shown here is derived from an EMBL/GenBank/DDBJ whole genome shotgun (WGS) entry which is preliminary data.</text>
</comment>
<dbReference type="SUPFAM" id="SSF51621">
    <property type="entry name" value="Phosphoenolpyruvate/pyruvate domain"/>
    <property type="match status" value="1"/>
</dbReference>
<dbReference type="AlphaFoldDB" id="A0A9X2B8I6"/>
<dbReference type="EMBL" id="JALIRP010000012">
    <property type="protein sequence ID" value="MCJ8014523.1"/>
    <property type="molecule type" value="Genomic_DNA"/>
</dbReference>
<dbReference type="GO" id="GO:0050242">
    <property type="term" value="F:pyruvate, phosphate dikinase activity"/>
    <property type="evidence" value="ECO:0007669"/>
    <property type="project" value="InterPro"/>
</dbReference>
<dbReference type="PANTHER" id="PTHR22931:SF9">
    <property type="entry name" value="PYRUVATE, PHOSPHATE DIKINASE 1, CHLOROPLASTIC"/>
    <property type="match status" value="1"/>
</dbReference>
<evidence type="ECO:0000313" key="1">
    <source>
        <dbReference type="EMBL" id="MCJ8014523.1"/>
    </source>
</evidence>
<gene>
    <name evidence="1" type="ORF">MUG84_22745</name>
</gene>
<reference evidence="1" key="1">
    <citation type="submission" date="2022-04" db="EMBL/GenBank/DDBJ databases">
        <title>Paenibacillus mangrovi sp. nov., a novel endophytic bacterium isolated from bark of Kandelia candel.</title>
        <authorList>
            <person name="Tuo L."/>
        </authorList>
    </citation>
    <scope>NUCLEOTIDE SEQUENCE</scope>
    <source>
        <strain evidence="1">KQZ6P-2</strain>
    </source>
</reference>
<dbReference type="InterPro" id="IPR015813">
    <property type="entry name" value="Pyrv/PenolPyrv_kinase-like_dom"/>
</dbReference>
<protein>
    <submittedName>
        <fullName evidence="1">Uncharacterized protein</fullName>
    </submittedName>
</protein>
<evidence type="ECO:0000313" key="2">
    <source>
        <dbReference type="Proteomes" id="UP001139347"/>
    </source>
</evidence>
<dbReference type="InterPro" id="IPR010121">
    <property type="entry name" value="Pyruvate_phosphate_dikinase"/>
</dbReference>
<keyword evidence="2" id="KW-1185">Reference proteome</keyword>
<dbReference type="Proteomes" id="UP001139347">
    <property type="component" value="Unassembled WGS sequence"/>
</dbReference>
<dbReference type="PANTHER" id="PTHR22931">
    <property type="entry name" value="PHOSPHOENOLPYRUVATE DIKINASE-RELATED"/>
    <property type="match status" value="1"/>
</dbReference>
<proteinExistence type="predicted"/>
<sequence length="401" mass="44874">MKSDRCQNNCCQSGSCSMSSFVEKLYPVNKPDDRMSLKDGEQARACSLPEIASIVELSLIGSMTKEEAILAADPYSIGAILRESKLIPRDALDDPGKPERLLEWSDESRSLKIFAEDLAYPLEQAHRMTGLAGLMLLQEENWLGSGHLKEIFEEWALQYAPDRFGTQLHPSIVLRERLLYRWKGHIETMLHHLGDGDLSVALVSGVDMMKEHPREAACLADLRDIQLEALFRASLACYRQGMEHKLEILIPYPADMEEWTHMHELIERVAEETLCHQRRTVTYSIGAVIGMESGLELAADLAKCADLLVLDCSGVGHSDHPWSQEKLENLRALVGRIRRVSPHIPLRASSLQNVADLAALCQIGVREISSSPGVIPSFRLAAAQWELREAANLEHRYSCEG</sequence>
<accession>A0A9X2B8I6</accession>
<dbReference type="Gene3D" id="3.20.20.60">
    <property type="entry name" value="Phosphoenolpyruvate-binding domains"/>
    <property type="match status" value="1"/>
</dbReference>